<evidence type="ECO:0000256" key="3">
    <source>
        <dbReference type="ARBA" id="ARBA00022475"/>
    </source>
</evidence>
<reference evidence="11 12" key="1">
    <citation type="submission" date="2015-11" db="EMBL/GenBank/DDBJ databases">
        <authorList>
            <person name="Zhang Y."/>
            <person name="Guo Z."/>
        </authorList>
    </citation>
    <scope>NUCLEOTIDE SEQUENCE [LARGE SCALE GENOMIC DNA]</scope>
    <source>
        <strain evidence="11 12">YFY001</strain>
    </source>
</reference>
<evidence type="ECO:0000256" key="9">
    <source>
        <dbReference type="ARBA" id="ARBA00023136"/>
    </source>
</evidence>
<dbReference type="Pfam" id="PF00005">
    <property type="entry name" value="ABC_tran"/>
    <property type="match status" value="1"/>
</dbReference>
<keyword evidence="7" id="KW-0408">Iron</keyword>
<keyword evidence="12" id="KW-1185">Reference proteome</keyword>
<dbReference type="InterPro" id="IPR051535">
    <property type="entry name" value="Siderophore_ABC-ATPase"/>
</dbReference>
<keyword evidence="9" id="KW-0472">Membrane</keyword>
<keyword evidence="3" id="KW-1003">Cell membrane</keyword>
<evidence type="ECO:0000256" key="1">
    <source>
        <dbReference type="ARBA" id="ARBA00004202"/>
    </source>
</evidence>
<dbReference type="PROSITE" id="PS50893">
    <property type="entry name" value="ABC_TRANSPORTER_2"/>
    <property type="match status" value="1"/>
</dbReference>
<dbReference type="PANTHER" id="PTHR42771">
    <property type="entry name" value="IRON(3+)-HYDROXAMATE IMPORT ATP-BINDING PROTEIN FHUC"/>
    <property type="match status" value="1"/>
</dbReference>
<dbReference type="GO" id="GO:0005886">
    <property type="term" value="C:plasma membrane"/>
    <property type="evidence" value="ECO:0007669"/>
    <property type="project" value="UniProtKB-SubCell"/>
</dbReference>
<evidence type="ECO:0000313" key="12">
    <source>
        <dbReference type="Proteomes" id="UP000182938"/>
    </source>
</evidence>
<dbReference type="SUPFAM" id="SSF52540">
    <property type="entry name" value="P-loop containing nucleoside triphosphate hydrolases"/>
    <property type="match status" value="1"/>
</dbReference>
<dbReference type="GO" id="GO:0016887">
    <property type="term" value="F:ATP hydrolysis activity"/>
    <property type="evidence" value="ECO:0007669"/>
    <property type="project" value="InterPro"/>
</dbReference>
<evidence type="ECO:0000256" key="2">
    <source>
        <dbReference type="ARBA" id="ARBA00022448"/>
    </source>
</evidence>
<protein>
    <submittedName>
        <fullName evidence="11">Iron ABC transporter ATP-binding protein</fullName>
    </submittedName>
</protein>
<dbReference type="InterPro" id="IPR003593">
    <property type="entry name" value="AAA+_ATPase"/>
</dbReference>
<evidence type="ECO:0000256" key="6">
    <source>
        <dbReference type="ARBA" id="ARBA00022840"/>
    </source>
</evidence>
<organism evidence="11 12">
    <name type="scientific">Janibacter indicus</name>
    <dbReference type="NCBI Taxonomy" id="857417"/>
    <lineage>
        <taxon>Bacteria</taxon>
        <taxon>Bacillati</taxon>
        <taxon>Actinomycetota</taxon>
        <taxon>Actinomycetes</taxon>
        <taxon>Micrococcales</taxon>
        <taxon>Intrasporangiaceae</taxon>
        <taxon>Janibacter</taxon>
    </lineage>
</organism>
<keyword evidence="6 11" id="KW-0067">ATP-binding</keyword>
<accession>A0A1L3MK05</accession>
<dbReference type="GO" id="GO:0006826">
    <property type="term" value="P:iron ion transport"/>
    <property type="evidence" value="ECO:0007669"/>
    <property type="project" value="UniProtKB-KW"/>
</dbReference>
<evidence type="ECO:0000313" key="11">
    <source>
        <dbReference type="EMBL" id="APH02697.1"/>
    </source>
</evidence>
<evidence type="ECO:0000259" key="10">
    <source>
        <dbReference type="PROSITE" id="PS50893"/>
    </source>
</evidence>
<dbReference type="InterPro" id="IPR003439">
    <property type="entry name" value="ABC_transporter-like_ATP-bd"/>
</dbReference>
<dbReference type="Gene3D" id="3.40.50.300">
    <property type="entry name" value="P-loop containing nucleotide triphosphate hydrolases"/>
    <property type="match status" value="1"/>
</dbReference>
<comment type="subcellular location">
    <subcellularLocation>
        <location evidence="1">Cell membrane</location>
        <topology evidence="1">Peripheral membrane protein</topology>
    </subcellularLocation>
</comment>
<evidence type="ECO:0000256" key="7">
    <source>
        <dbReference type="ARBA" id="ARBA00023004"/>
    </source>
</evidence>
<name>A0A1L3MK05_9MICO</name>
<dbReference type="RefSeq" id="WP_072625834.1">
    <property type="nucleotide sequence ID" value="NZ_CP013290.1"/>
</dbReference>
<sequence>MITLTDVGKSYGDEVTIGPVDLEIPAGGVTALVGPNGAGKSTLLTMIGRLLDIDEGAIEIAGYDVASTKSKDLAKIVSILRQENHFITRLTVRQLVGFGRFPYSQGRLTVEDEEVISRSIDFLDLTALEGRYLDQLSGGQRQRAYVAMVLAQDTDYVLLDEPLNNLDMQHSVHMMRHLHRAAAELGRTIIVVLHDINFAGHYADRICAVKDGQVVEFGTPGQIMTDEVLTRVFDTEVQVIDGPNGPLAVYY</sequence>
<evidence type="ECO:0000256" key="5">
    <source>
        <dbReference type="ARBA" id="ARBA00022741"/>
    </source>
</evidence>
<feature type="domain" description="ABC transporter" evidence="10">
    <location>
        <begin position="2"/>
        <end position="236"/>
    </location>
</feature>
<dbReference type="InterPro" id="IPR027417">
    <property type="entry name" value="P-loop_NTPase"/>
</dbReference>
<dbReference type="PANTHER" id="PTHR42771:SF3">
    <property type="entry name" value="PETROBACTIN IMPORT ATP-BINDING PROTEIN YCLP"/>
    <property type="match status" value="1"/>
</dbReference>
<keyword evidence="4" id="KW-0410">Iron transport</keyword>
<dbReference type="FunFam" id="3.40.50.300:FF:000134">
    <property type="entry name" value="Iron-enterobactin ABC transporter ATP-binding protein"/>
    <property type="match status" value="1"/>
</dbReference>
<dbReference type="GO" id="GO:0005524">
    <property type="term" value="F:ATP binding"/>
    <property type="evidence" value="ECO:0007669"/>
    <property type="project" value="UniProtKB-KW"/>
</dbReference>
<proteinExistence type="predicted"/>
<dbReference type="AlphaFoldDB" id="A0A1L3MK05"/>
<dbReference type="KEGG" id="jte:ASJ30_15055"/>
<keyword evidence="5" id="KW-0547">Nucleotide-binding</keyword>
<dbReference type="Proteomes" id="UP000182938">
    <property type="component" value="Chromosome"/>
</dbReference>
<gene>
    <name evidence="11" type="ORF">ASJ30_15055</name>
</gene>
<dbReference type="SMART" id="SM00382">
    <property type="entry name" value="AAA"/>
    <property type="match status" value="1"/>
</dbReference>
<dbReference type="EMBL" id="CP013290">
    <property type="protein sequence ID" value="APH02697.1"/>
    <property type="molecule type" value="Genomic_DNA"/>
</dbReference>
<dbReference type="CDD" id="cd03214">
    <property type="entry name" value="ABC_Iron-Siderophores_B12_Hemin"/>
    <property type="match status" value="1"/>
</dbReference>
<evidence type="ECO:0000256" key="4">
    <source>
        <dbReference type="ARBA" id="ARBA00022496"/>
    </source>
</evidence>
<keyword evidence="2" id="KW-0813">Transport</keyword>
<keyword evidence="8" id="KW-0406">Ion transport</keyword>
<evidence type="ECO:0000256" key="8">
    <source>
        <dbReference type="ARBA" id="ARBA00023065"/>
    </source>
</evidence>